<proteinExistence type="predicted"/>
<dbReference type="AlphaFoldDB" id="A0A0C3DYB2"/>
<dbReference type="InParanoid" id="A0A0C3DYB2"/>
<reference evidence="2" key="2">
    <citation type="submission" date="2015-01" db="EMBL/GenBank/DDBJ databases">
        <title>Evolutionary Origins and Diversification of the Mycorrhizal Mutualists.</title>
        <authorList>
            <consortium name="DOE Joint Genome Institute"/>
            <consortium name="Mycorrhizal Genomics Consortium"/>
            <person name="Kohler A."/>
            <person name="Kuo A."/>
            <person name="Nagy L.G."/>
            <person name="Floudas D."/>
            <person name="Copeland A."/>
            <person name="Barry K.W."/>
            <person name="Cichocki N."/>
            <person name="Veneault-Fourrey C."/>
            <person name="LaButti K."/>
            <person name="Lindquist E.A."/>
            <person name="Lipzen A."/>
            <person name="Lundell T."/>
            <person name="Morin E."/>
            <person name="Murat C."/>
            <person name="Riley R."/>
            <person name="Ohm R."/>
            <person name="Sun H."/>
            <person name="Tunlid A."/>
            <person name="Henrissat B."/>
            <person name="Grigoriev I.V."/>
            <person name="Hibbett D.S."/>
            <person name="Martin F."/>
        </authorList>
    </citation>
    <scope>NUCLEOTIDE SEQUENCE [LARGE SCALE GENOMIC DNA]</scope>
    <source>
        <strain evidence="2">Foug A</strain>
    </source>
</reference>
<dbReference type="HOGENOM" id="CLU_187860_0_0_1"/>
<evidence type="ECO:0000313" key="2">
    <source>
        <dbReference type="Proteomes" id="UP000053989"/>
    </source>
</evidence>
<sequence length="86" mass="9885">MAQPSDHINNDSTLGALKRCVTTLEKENRDLHSAETSSRKTRKEFYHGTGRAIRWVVTLYDRVEDLVNDCLEQDISNNDPIEHSLE</sequence>
<protein>
    <submittedName>
        <fullName evidence="1">Uncharacterized protein</fullName>
    </submittedName>
</protein>
<reference evidence="1 2" key="1">
    <citation type="submission" date="2014-04" db="EMBL/GenBank/DDBJ databases">
        <authorList>
            <consortium name="DOE Joint Genome Institute"/>
            <person name="Kuo A."/>
            <person name="Kohler A."/>
            <person name="Nagy L.G."/>
            <person name="Floudas D."/>
            <person name="Copeland A."/>
            <person name="Barry K.W."/>
            <person name="Cichocki N."/>
            <person name="Veneault-Fourrey C."/>
            <person name="LaButti K."/>
            <person name="Lindquist E.A."/>
            <person name="Lipzen A."/>
            <person name="Lundell T."/>
            <person name="Morin E."/>
            <person name="Murat C."/>
            <person name="Sun H."/>
            <person name="Tunlid A."/>
            <person name="Henrissat B."/>
            <person name="Grigoriev I.V."/>
            <person name="Hibbett D.S."/>
            <person name="Martin F."/>
            <person name="Nordberg H.P."/>
            <person name="Cantor M.N."/>
            <person name="Hua S.X."/>
        </authorList>
    </citation>
    <scope>NUCLEOTIDE SEQUENCE [LARGE SCALE GENOMIC DNA]</scope>
    <source>
        <strain evidence="1 2">Foug A</strain>
    </source>
</reference>
<gene>
    <name evidence="1" type="ORF">SCLCIDRAFT_122478</name>
</gene>
<dbReference type="EMBL" id="KN822054">
    <property type="protein sequence ID" value="KIM61179.1"/>
    <property type="molecule type" value="Genomic_DNA"/>
</dbReference>
<evidence type="ECO:0000313" key="1">
    <source>
        <dbReference type="EMBL" id="KIM61179.1"/>
    </source>
</evidence>
<name>A0A0C3DYB2_9AGAM</name>
<accession>A0A0C3DYB2</accession>
<keyword evidence="2" id="KW-1185">Reference proteome</keyword>
<dbReference type="OrthoDB" id="2686933at2759"/>
<organism evidence="1 2">
    <name type="scientific">Scleroderma citrinum Foug A</name>
    <dbReference type="NCBI Taxonomy" id="1036808"/>
    <lineage>
        <taxon>Eukaryota</taxon>
        <taxon>Fungi</taxon>
        <taxon>Dikarya</taxon>
        <taxon>Basidiomycota</taxon>
        <taxon>Agaricomycotina</taxon>
        <taxon>Agaricomycetes</taxon>
        <taxon>Agaricomycetidae</taxon>
        <taxon>Boletales</taxon>
        <taxon>Sclerodermatineae</taxon>
        <taxon>Sclerodermataceae</taxon>
        <taxon>Scleroderma</taxon>
    </lineage>
</organism>
<dbReference type="Proteomes" id="UP000053989">
    <property type="component" value="Unassembled WGS sequence"/>
</dbReference>